<protein>
    <submittedName>
        <fullName evidence="1">Uncharacterized protein</fullName>
    </submittedName>
</protein>
<dbReference type="Proteomes" id="UP000298327">
    <property type="component" value="Unassembled WGS sequence"/>
</dbReference>
<evidence type="ECO:0000313" key="1">
    <source>
        <dbReference type="EMBL" id="TFY62331.1"/>
    </source>
</evidence>
<dbReference type="STRING" id="205917.A0A4Y9YLH3"/>
<accession>A0A4Y9YLH3</accession>
<organism evidence="1 2">
    <name type="scientific">Dentipellis fragilis</name>
    <dbReference type="NCBI Taxonomy" id="205917"/>
    <lineage>
        <taxon>Eukaryota</taxon>
        <taxon>Fungi</taxon>
        <taxon>Dikarya</taxon>
        <taxon>Basidiomycota</taxon>
        <taxon>Agaricomycotina</taxon>
        <taxon>Agaricomycetes</taxon>
        <taxon>Russulales</taxon>
        <taxon>Hericiaceae</taxon>
        <taxon>Dentipellis</taxon>
    </lineage>
</organism>
<name>A0A4Y9YLH3_9AGAM</name>
<sequence length="287" mass="32961">MLGEECQRVDWTVNNHRKVLSVVRLDRMKFEQRKVEHQSFLDFLSDQPPLFVGRSAKLQEQDYINYWYRLYGITLQKAAIAAVLNEMHRIPTFPDLTGWAFIVSVRPCPSRAHGGSVIPSTAFYVREVYLQHITDAKQALSKSLGLTTDYTVWLARWQSWAAKHDAAPERIITAVPMMILYDDYFTKTYSAPIYAPSRETQQALLLRYLDPVDHLKRWTATLKAMVLRGHMLGPPFHPHHNDVGLKVGRLDVVDGIWMWIQLTEEEAHQAGYITYPGVVGSFTGFSP</sequence>
<keyword evidence="2" id="KW-1185">Reference proteome</keyword>
<comment type="caution">
    <text evidence="1">The sequence shown here is derived from an EMBL/GenBank/DDBJ whole genome shotgun (WGS) entry which is preliminary data.</text>
</comment>
<dbReference type="EMBL" id="SEOQ01000468">
    <property type="protein sequence ID" value="TFY62331.1"/>
    <property type="molecule type" value="Genomic_DNA"/>
</dbReference>
<evidence type="ECO:0000313" key="2">
    <source>
        <dbReference type="Proteomes" id="UP000298327"/>
    </source>
</evidence>
<reference evidence="1 2" key="1">
    <citation type="submission" date="2019-02" db="EMBL/GenBank/DDBJ databases">
        <title>Genome sequencing of the rare red list fungi Dentipellis fragilis.</title>
        <authorList>
            <person name="Buettner E."/>
            <person name="Kellner H."/>
        </authorList>
    </citation>
    <scope>NUCLEOTIDE SEQUENCE [LARGE SCALE GENOMIC DNA]</scope>
    <source>
        <strain evidence="1 2">DSM 105465</strain>
    </source>
</reference>
<dbReference type="AlphaFoldDB" id="A0A4Y9YLH3"/>
<dbReference type="OrthoDB" id="3275784at2759"/>
<gene>
    <name evidence="1" type="ORF">EVG20_g6745</name>
</gene>
<proteinExistence type="predicted"/>